<dbReference type="GO" id="GO:0050660">
    <property type="term" value="F:flavin adenine dinucleotide binding"/>
    <property type="evidence" value="ECO:0007669"/>
    <property type="project" value="InterPro"/>
</dbReference>
<dbReference type="RefSeq" id="WP_079689677.1">
    <property type="nucleotide sequence ID" value="NZ_FUZU01000004.1"/>
</dbReference>
<dbReference type="InterPro" id="IPR045170">
    <property type="entry name" value="MTOX"/>
</dbReference>
<evidence type="ECO:0000259" key="5">
    <source>
        <dbReference type="Pfam" id="PF01266"/>
    </source>
</evidence>
<sequence length="397" mass="43945">MSLNTFAPSSSAKTSSTSFPTFSAGSKVIVIGAGAFGGWSALYLLRQGYSVTLVDAWGPGNSRASSGDETRVIRSTYGANEIYFDLNVRALSLWKENEKLFDKKLFYNTGVLWFCYEDTTPLVDDSISFAKKHRMEYELLSRAELVKRFPFIYADDLHHAYFDPHGGYLKARESCQAVKDQFIKEGGEYIHAQVVPGNISNQQLDAITLSNGATLQADVYLFACGSWLGKIFPHVLGDVITCTKQEVYYFGVPAQDASHYENFPVWVDVDGKDFYYGIAGNAHRGFKIGVDIRGAIFDPTTGERSITQEVLTKAREFIAHRFPDLKDAPLIESRVCPYENSPDGNFIFEIHPQAANIVLLGGGSGHGFKHGPALGELVANSFAGKITPPQIFRRKLK</sequence>
<proteinExistence type="predicted"/>
<keyword evidence="3" id="KW-0274">FAD</keyword>
<protein>
    <submittedName>
        <fullName evidence="6">Glycine/D-amino acid oxidase</fullName>
    </submittedName>
</protein>
<evidence type="ECO:0000313" key="6">
    <source>
        <dbReference type="EMBL" id="SKC86582.1"/>
    </source>
</evidence>
<dbReference type="SUPFAM" id="SSF54373">
    <property type="entry name" value="FAD-linked reductases, C-terminal domain"/>
    <property type="match status" value="1"/>
</dbReference>
<dbReference type="Gene3D" id="3.50.50.60">
    <property type="entry name" value="FAD/NAD(P)-binding domain"/>
    <property type="match status" value="1"/>
</dbReference>
<dbReference type="InterPro" id="IPR036188">
    <property type="entry name" value="FAD/NAD-bd_sf"/>
</dbReference>
<dbReference type="OrthoDB" id="571248at2"/>
<dbReference type="PANTHER" id="PTHR10961:SF46">
    <property type="entry name" value="PEROXISOMAL SARCOSINE OXIDASE"/>
    <property type="match status" value="1"/>
</dbReference>
<accession>A0A1T5MEE2</accession>
<keyword evidence="2" id="KW-0285">Flavoprotein</keyword>
<dbReference type="EMBL" id="FUZU01000004">
    <property type="protein sequence ID" value="SKC86582.1"/>
    <property type="molecule type" value="Genomic_DNA"/>
</dbReference>
<organism evidence="6 7">
    <name type="scientific">Ohtaekwangia koreensis</name>
    <dbReference type="NCBI Taxonomy" id="688867"/>
    <lineage>
        <taxon>Bacteria</taxon>
        <taxon>Pseudomonadati</taxon>
        <taxon>Bacteroidota</taxon>
        <taxon>Cytophagia</taxon>
        <taxon>Cytophagales</taxon>
        <taxon>Fulvivirgaceae</taxon>
        <taxon>Ohtaekwangia</taxon>
    </lineage>
</organism>
<reference evidence="6 7" key="1">
    <citation type="submission" date="2017-02" db="EMBL/GenBank/DDBJ databases">
        <authorList>
            <person name="Peterson S.W."/>
        </authorList>
    </citation>
    <scope>NUCLEOTIDE SEQUENCE [LARGE SCALE GENOMIC DNA]</scope>
    <source>
        <strain evidence="6 7">DSM 25262</strain>
    </source>
</reference>
<dbReference type="Pfam" id="PF01266">
    <property type="entry name" value="DAO"/>
    <property type="match status" value="1"/>
</dbReference>
<dbReference type="Proteomes" id="UP000190961">
    <property type="component" value="Unassembled WGS sequence"/>
</dbReference>
<dbReference type="STRING" id="688867.SAMN05660236_5184"/>
<dbReference type="PANTHER" id="PTHR10961">
    <property type="entry name" value="PEROXISOMAL SARCOSINE OXIDASE"/>
    <property type="match status" value="1"/>
</dbReference>
<dbReference type="InterPro" id="IPR006076">
    <property type="entry name" value="FAD-dep_OxRdtase"/>
</dbReference>
<dbReference type="GO" id="GO:0008115">
    <property type="term" value="F:sarcosine oxidase activity"/>
    <property type="evidence" value="ECO:0007669"/>
    <property type="project" value="TreeGrafter"/>
</dbReference>
<keyword evidence="4" id="KW-0560">Oxidoreductase</keyword>
<name>A0A1T5MEE2_9BACT</name>
<evidence type="ECO:0000256" key="1">
    <source>
        <dbReference type="ARBA" id="ARBA00001974"/>
    </source>
</evidence>
<dbReference type="SUPFAM" id="SSF51905">
    <property type="entry name" value="FAD/NAD(P)-binding domain"/>
    <property type="match status" value="1"/>
</dbReference>
<dbReference type="AlphaFoldDB" id="A0A1T5MEE2"/>
<comment type="cofactor">
    <cofactor evidence="1">
        <name>FAD</name>
        <dbReference type="ChEBI" id="CHEBI:57692"/>
    </cofactor>
</comment>
<evidence type="ECO:0000256" key="4">
    <source>
        <dbReference type="ARBA" id="ARBA00023002"/>
    </source>
</evidence>
<evidence type="ECO:0000256" key="2">
    <source>
        <dbReference type="ARBA" id="ARBA00022630"/>
    </source>
</evidence>
<dbReference type="Gene3D" id="3.30.9.10">
    <property type="entry name" value="D-Amino Acid Oxidase, subunit A, domain 2"/>
    <property type="match status" value="1"/>
</dbReference>
<gene>
    <name evidence="6" type="ORF">SAMN05660236_5184</name>
</gene>
<evidence type="ECO:0000256" key="3">
    <source>
        <dbReference type="ARBA" id="ARBA00022827"/>
    </source>
</evidence>
<keyword evidence="7" id="KW-1185">Reference proteome</keyword>
<evidence type="ECO:0000313" key="7">
    <source>
        <dbReference type="Proteomes" id="UP000190961"/>
    </source>
</evidence>
<feature type="domain" description="FAD dependent oxidoreductase" evidence="5">
    <location>
        <begin position="27"/>
        <end position="380"/>
    </location>
</feature>